<evidence type="ECO:0000256" key="8">
    <source>
        <dbReference type="ARBA" id="ARBA00022771"/>
    </source>
</evidence>
<dbReference type="Proteomes" id="UP000685013">
    <property type="component" value="Chromosome 15"/>
</dbReference>
<dbReference type="GO" id="GO:0061630">
    <property type="term" value="F:ubiquitin protein ligase activity"/>
    <property type="evidence" value="ECO:0007669"/>
    <property type="project" value="UniProtKB-EC"/>
</dbReference>
<evidence type="ECO:0000256" key="11">
    <source>
        <dbReference type="ARBA" id="ARBA00022989"/>
    </source>
</evidence>
<keyword evidence="9" id="KW-0833">Ubl conjugation pathway</keyword>
<evidence type="ECO:0000256" key="14">
    <source>
        <dbReference type="PROSITE-ProRule" id="PRU00175"/>
    </source>
</evidence>
<name>A0AAV6MBW6_9ROSI</name>
<comment type="similarity">
    <text evidence="13">Belongs to the RING-type zinc finger family. ATL subfamily.</text>
</comment>
<dbReference type="GO" id="GO:0016020">
    <property type="term" value="C:membrane"/>
    <property type="evidence" value="ECO:0007669"/>
    <property type="project" value="UniProtKB-SubCell"/>
</dbReference>
<evidence type="ECO:0000256" key="10">
    <source>
        <dbReference type="ARBA" id="ARBA00022833"/>
    </source>
</evidence>
<comment type="caution">
    <text evidence="17">The sequence shown here is derived from an EMBL/GenBank/DDBJ whole genome shotgun (WGS) entry which is preliminary data.</text>
</comment>
<evidence type="ECO:0000256" key="5">
    <source>
        <dbReference type="ARBA" id="ARBA00022679"/>
    </source>
</evidence>
<evidence type="ECO:0000313" key="18">
    <source>
        <dbReference type="Proteomes" id="UP000685013"/>
    </source>
</evidence>
<keyword evidence="6 15" id="KW-0812">Transmembrane</keyword>
<feature type="transmembrane region" description="Helical" evidence="15">
    <location>
        <begin position="6"/>
        <end position="25"/>
    </location>
</feature>
<dbReference type="AlphaFoldDB" id="A0AAV6MBW6"/>
<feature type="domain" description="RING-type" evidence="16">
    <location>
        <begin position="80"/>
        <end position="122"/>
    </location>
</feature>
<dbReference type="SMART" id="SM00184">
    <property type="entry name" value="RING"/>
    <property type="match status" value="1"/>
</dbReference>
<keyword evidence="5" id="KW-0808">Transferase</keyword>
<dbReference type="PANTHER" id="PTHR45768">
    <property type="entry name" value="E3 UBIQUITIN-PROTEIN LIGASE RNF13-LIKE"/>
    <property type="match status" value="1"/>
</dbReference>
<comment type="subcellular location">
    <subcellularLocation>
        <location evidence="2">Membrane</location>
        <topology evidence="2">Single-pass membrane protein</topology>
    </subcellularLocation>
</comment>
<comment type="pathway">
    <text evidence="3">Protein modification; protein ubiquitination.</text>
</comment>
<evidence type="ECO:0000256" key="7">
    <source>
        <dbReference type="ARBA" id="ARBA00022723"/>
    </source>
</evidence>
<keyword evidence="7" id="KW-0479">Metal-binding</keyword>
<feature type="non-terminal residue" evidence="17">
    <location>
        <position position="1"/>
    </location>
</feature>
<evidence type="ECO:0000259" key="16">
    <source>
        <dbReference type="PROSITE" id="PS50089"/>
    </source>
</evidence>
<sequence length="138" mass="15246">MELIVSLILILLGIAILVLINVWIVGRALRGGFENETTTVGRSNNNNGEATGCMRRDDLEKLPCFQYMAMEEPMGSPVDCAVCLGKFQMGEKCRLLPICKHSFHAQCVDEWLLLTPACPICRTSTLESLKGADVDERS</sequence>
<comment type="catalytic activity">
    <reaction evidence="1">
        <text>S-ubiquitinyl-[E2 ubiquitin-conjugating enzyme]-L-cysteine + [acceptor protein]-L-lysine = [E2 ubiquitin-conjugating enzyme]-L-cysteine + N(6)-ubiquitinyl-[acceptor protein]-L-lysine.</text>
        <dbReference type="EC" id="2.3.2.27"/>
    </reaction>
</comment>
<dbReference type="GO" id="GO:0008270">
    <property type="term" value="F:zinc ion binding"/>
    <property type="evidence" value="ECO:0007669"/>
    <property type="project" value="UniProtKB-KW"/>
</dbReference>
<dbReference type="InterPro" id="IPR001841">
    <property type="entry name" value="Znf_RING"/>
</dbReference>
<evidence type="ECO:0000256" key="6">
    <source>
        <dbReference type="ARBA" id="ARBA00022692"/>
    </source>
</evidence>
<evidence type="ECO:0000256" key="3">
    <source>
        <dbReference type="ARBA" id="ARBA00004906"/>
    </source>
</evidence>
<dbReference type="PANTHER" id="PTHR45768:SF61">
    <property type="entry name" value="RING-H2 FINGER PROTEIN ATL18"/>
    <property type="match status" value="1"/>
</dbReference>
<keyword evidence="18" id="KW-1185">Reference proteome</keyword>
<gene>
    <name evidence="17" type="primary">ATL50</name>
    <name evidence="17" type="ORF">SDJN03_23089</name>
</gene>
<evidence type="ECO:0000256" key="4">
    <source>
        <dbReference type="ARBA" id="ARBA00012483"/>
    </source>
</evidence>
<evidence type="ECO:0000256" key="13">
    <source>
        <dbReference type="ARBA" id="ARBA00024209"/>
    </source>
</evidence>
<reference evidence="17 18" key="1">
    <citation type="journal article" date="2021" name="Hortic Res">
        <title>The domestication of Cucurbita argyrosperma as revealed by the genome of its wild relative.</title>
        <authorList>
            <person name="Barrera-Redondo J."/>
            <person name="Sanchez-de la Vega G."/>
            <person name="Aguirre-Liguori J.A."/>
            <person name="Castellanos-Morales G."/>
            <person name="Gutierrez-Guerrero Y.T."/>
            <person name="Aguirre-Dugua X."/>
            <person name="Aguirre-Planter E."/>
            <person name="Tenaillon M.I."/>
            <person name="Lira-Saade R."/>
            <person name="Eguiarte L.E."/>
        </authorList>
    </citation>
    <scope>NUCLEOTIDE SEQUENCE [LARGE SCALE GENOMIC DNA]</scope>
    <source>
        <strain evidence="17">JBR-2021</strain>
    </source>
</reference>
<keyword evidence="12 15" id="KW-0472">Membrane</keyword>
<protein>
    <recommendedName>
        <fullName evidence="4">RING-type E3 ubiquitin transferase</fullName>
        <ecNumber evidence="4">2.3.2.27</ecNumber>
    </recommendedName>
</protein>
<evidence type="ECO:0000256" key="15">
    <source>
        <dbReference type="SAM" id="Phobius"/>
    </source>
</evidence>
<dbReference type="EC" id="2.3.2.27" evidence="4"/>
<dbReference type="Pfam" id="PF13639">
    <property type="entry name" value="zf-RING_2"/>
    <property type="match status" value="1"/>
</dbReference>
<evidence type="ECO:0000256" key="1">
    <source>
        <dbReference type="ARBA" id="ARBA00000900"/>
    </source>
</evidence>
<evidence type="ECO:0000256" key="2">
    <source>
        <dbReference type="ARBA" id="ARBA00004167"/>
    </source>
</evidence>
<accession>A0AAV6MBW6</accession>
<evidence type="ECO:0000256" key="12">
    <source>
        <dbReference type="ARBA" id="ARBA00023136"/>
    </source>
</evidence>
<evidence type="ECO:0000313" key="17">
    <source>
        <dbReference type="EMBL" id="KAG6578641.1"/>
    </source>
</evidence>
<keyword evidence="11 15" id="KW-1133">Transmembrane helix</keyword>
<evidence type="ECO:0000256" key="9">
    <source>
        <dbReference type="ARBA" id="ARBA00022786"/>
    </source>
</evidence>
<organism evidence="17 18">
    <name type="scientific">Cucurbita argyrosperma subsp. sororia</name>
    <dbReference type="NCBI Taxonomy" id="37648"/>
    <lineage>
        <taxon>Eukaryota</taxon>
        <taxon>Viridiplantae</taxon>
        <taxon>Streptophyta</taxon>
        <taxon>Embryophyta</taxon>
        <taxon>Tracheophyta</taxon>
        <taxon>Spermatophyta</taxon>
        <taxon>Magnoliopsida</taxon>
        <taxon>eudicotyledons</taxon>
        <taxon>Gunneridae</taxon>
        <taxon>Pentapetalae</taxon>
        <taxon>rosids</taxon>
        <taxon>fabids</taxon>
        <taxon>Cucurbitales</taxon>
        <taxon>Cucurbitaceae</taxon>
        <taxon>Cucurbiteae</taxon>
        <taxon>Cucurbita</taxon>
    </lineage>
</organism>
<keyword evidence="10" id="KW-0862">Zinc</keyword>
<keyword evidence="8 14" id="KW-0863">Zinc-finger</keyword>
<dbReference type="PROSITE" id="PS50089">
    <property type="entry name" value="ZF_RING_2"/>
    <property type="match status" value="1"/>
</dbReference>
<proteinExistence type="inferred from homology"/>
<dbReference type="EMBL" id="JAGKQH010000015">
    <property type="protein sequence ID" value="KAG6578641.1"/>
    <property type="molecule type" value="Genomic_DNA"/>
</dbReference>